<comment type="similarity">
    <text evidence="1 3">Belongs to the short-chain dehydrogenases/reductases (SDR) family.</text>
</comment>
<dbReference type="InterPro" id="IPR002347">
    <property type="entry name" value="SDR_fam"/>
</dbReference>
<dbReference type="PANTHER" id="PTHR44196">
    <property type="entry name" value="DEHYDROGENASE/REDUCTASE SDR FAMILY MEMBER 7B"/>
    <property type="match status" value="1"/>
</dbReference>
<dbReference type="RefSeq" id="WP_377132531.1">
    <property type="nucleotide sequence ID" value="NZ_JBHSFI010000002.1"/>
</dbReference>
<dbReference type="PRINTS" id="PR00081">
    <property type="entry name" value="GDHRDH"/>
</dbReference>
<dbReference type="InterPro" id="IPR036291">
    <property type="entry name" value="NAD(P)-bd_dom_sf"/>
</dbReference>
<dbReference type="SMART" id="SM00822">
    <property type="entry name" value="PKS_KR"/>
    <property type="match status" value="1"/>
</dbReference>
<evidence type="ECO:0000259" key="4">
    <source>
        <dbReference type="SMART" id="SM00822"/>
    </source>
</evidence>
<dbReference type="GO" id="GO:0016491">
    <property type="term" value="F:oxidoreductase activity"/>
    <property type="evidence" value="ECO:0007669"/>
    <property type="project" value="UniProtKB-KW"/>
</dbReference>
<keyword evidence="6" id="KW-1185">Reference proteome</keyword>
<dbReference type="EMBL" id="JBHSFI010000002">
    <property type="protein sequence ID" value="MFC4627413.1"/>
    <property type="molecule type" value="Genomic_DNA"/>
</dbReference>
<evidence type="ECO:0000256" key="3">
    <source>
        <dbReference type="RuleBase" id="RU000363"/>
    </source>
</evidence>
<sequence>MRMRVPVRQRWRREAPPDRCSNRREIAVQIAGKVFVVTGGGSGIGREAVRGLIERGADVAAVDRSEEGLAETAHFAAAAGGRLSAHALDVSDRAAVERLPAEVQAVHGQVDGVLNVAGIIQRFVRVQDLGHDEIEKVMAVNFWGVVNMVKAFLPVLLERPEASLVNVSSMGALVPVPGQAAYGASKAAVKLLTEGLYAELRGSSVAVTIVFPGGVATNLLANSGAGTPAGVAASAGADSKATSAADAGGQIITAVEKGTYRVRIGGDARLLDRLSRLAPQRATTLIADRMRSLLDS</sequence>
<protein>
    <submittedName>
        <fullName evidence="5">SDR family NAD(P)-dependent oxidoreductase</fullName>
        <ecNumber evidence="5">1.-.-.-</ecNumber>
    </submittedName>
</protein>
<dbReference type="PANTHER" id="PTHR44196:SF1">
    <property type="entry name" value="DEHYDROGENASE_REDUCTASE SDR FAMILY MEMBER 7B"/>
    <property type="match status" value="1"/>
</dbReference>
<comment type="caution">
    <text evidence="5">The sequence shown here is derived from an EMBL/GenBank/DDBJ whole genome shotgun (WGS) entry which is preliminary data.</text>
</comment>
<evidence type="ECO:0000256" key="2">
    <source>
        <dbReference type="ARBA" id="ARBA00023002"/>
    </source>
</evidence>
<dbReference type="Proteomes" id="UP001596011">
    <property type="component" value="Unassembled WGS sequence"/>
</dbReference>
<dbReference type="CDD" id="cd05233">
    <property type="entry name" value="SDR_c"/>
    <property type="match status" value="1"/>
</dbReference>
<reference evidence="6" key="1">
    <citation type="journal article" date="2019" name="Int. J. Syst. Evol. Microbiol.">
        <title>The Global Catalogue of Microorganisms (GCM) 10K type strain sequencing project: providing services to taxonomists for standard genome sequencing and annotation.</title>
        <authorList>
            <consortium name="The Broad Institute Genomics Platform"/>
            <consortium name="The Broad Institute Genome Sequencing Center for Infectious Disease"/>
            <person name="Wu L."/>
            <person name="Ma J."/>
        </authorList>
    </citation>
    <scope>NUCLEOTIDE SEQUENCE [LARGE SCALE GENOMIC DNA]</scope>
    <source>
        <strain evidence="6">CCUG 42722</strain>
    </source>
</reference>
<dbReference type="Gene3D" id="3.40.50.720">
    <property type="entry name" value="NAD(P)-binding Rossmann-like Domain"/>
    <property type="match status" value="1"/>
</dbReference>
<dbReference type="PRINTS" id="PR00080">
    <property type="entry name" value="SDRFAMILY"/>
</dbReference>
<feature type="domain" description="Ketoreductase" evidence="4">
    <location>
        <begin position="33"/>
        <end position="215"/>
    </location>
</feature>
<keyword evidence="2 5" id="KW-0560">Oxidoreductase</keyword>
<evidence type="ECO:0000256" key="1">
    <source>
        <dbReference type="ARBA" id="ARBA00006484"/>
    </source>
</evidence>
<organism evidence="5 6">
    <name type="scientific">Promicromonospora alba</name>
    <dbReference type="NCBI Taxonomy" id="1616110"/>
    <lineage>
        <taxon>Bacteria</taxon>
        <taxon>Bacillati</taxon>
        <taxon>Actinomycetota</taxon>
        <taxon>Actinomycetes</taxon>
        <taxon>Micrococcales</taxon>
        <taxon>Promicromonosporaceae</taxon>
        <taxon>Promicromonospora</taxon>
    </lineage>
</organism>
<dbReference type="Pfam" id="PF00106">
    <property type="entry name" value="adh_short"/>
    <property type="match status" value="1"/>
</dbReference>
<proteinExistence type="inferred from homology"/>
<dbReference type="EC" id="1.-.-.-" evidence="5"/>
<dbReference type="InterPro" id="IPR057326">
    <property type="entry name" value="KR_dom"/>
</dbReference>
<name>A0ABV9HAW4_9MICO</name>
<gene>
    <name evidence="5" type="ORF">ACFO6V_04150</name>
</gene>
<evidence type="ECO:0000313" key="5">
    <source>
        <dbReference type="EMBL" id="MFC4627413.1"/>
    </source>
</evidence>
<accession>A0ABV9HAW4</accession>
<dbReference type="SUPFAM" id="SSF51735">
    <property type="entry name" value="NAD(P)-binding Rossmann-fold domains"/>
    <property type="match status" value="1"/>
</dbReference>
<evidence type="ECO:0000313" key="6">
    <source>
        <dbReference type="Proteomes" id="UP001596011"/>
    </source>
</evidence>